<name>A0A8S9RDD5_BRACR</name>
<sequence>MTLADLCSRAASFTDRRRFSWADRGALTFAEIGCYGSRSNTGRRVSKVKKLRETRLLHSAAPGVRFPQQLIPTSFPRGLSLKTLFTLGNNGLTLISATEEYIYVYSLENILRGPKWVSVKKIQNIMMDKKKLSYWNSEAYNGKCLVLREDRAKEEEPLFCDQVVHVYDLSTNKWVMGSIPGWCSVNHDFFQFTPSTSYVVGLDEILPWAGGRISSLSTIMALIEGSSSEKVEKQLRKRSAGHSFFF</sequence>
<evidence type="ECO:0000313" key="1">
    <source>
        <dbReference type="EMBL" id="KAF3570672.1"/>
    </source>
</evidence>
<gene>
    <name evidence="1" type="ORF">F2Q69_00061471</name>
</gene>
<evidence type="ECO:0000313" key="2">
    <source>
        <dbReference type="Proteomes" id="UP000712600"/>
    </source>
</evidence>
<dbReference type="AlphaFoldDB" id="A0A8S9RDD5"/>
<accession>A0A8S9RDD5</accession>
<proteinExistence type="predicted"/>
<dbReference type="Proteomes" id="UP000712600">
    <property type="component" value="Unassembled WGS sequence"/>
</dbReference>
<comment type="caution">
    <text evidence="1">The sequence shown here is derived from an EMBL/GenBank/DDBJ whole genome shotgun (WGS) entry which is preliminary data.</text>
</comment>
<reference evidence="1" key="1">
    <citation type="submission" date="2019-12" db="EMBL/GenBank/DDBJ databases">
        <title>Genome sequencing and annotation of Brassica cretica.</title>
        <authorList>
            <person name="Studholme D.J."/>
            <person name="Sarris P."/>
        </authorList>
    </citation>
    <scope>NUCLEOTIDE SEQUENCE</scope>
    <source>
        <strain evidence="1">PFS-109/04</strain>
        <tissue evidence="1">Leaf</tissue>
    </source>
</reference>
<protein>
    <submittedName>
        <fullName evidence="1">Uncharacterized protein</fullName>
    </submittedName>
</protein>
<organism evidence="1 2">
    <name type="scientific">Brassica cretica</name>
    <name type="common">Mustard</name>
    <dbReference type="NCBI Taxonomy" id="69181"/>
    <lineage>
        <taxon>Eukaryota</taxon>
        <taxon>Viridiplantae</taxon>
        <taxon>Streptophyta</taxon>
        <taxon>Embryophyta</taxon>
        <taxon>Tracheophyta</taxon>
        <taxon>Spermatophyta</taxon>
        <taxon>Magnoliopsida</taxon>
        <taxon>eudicotyledons</taxon>
        <taxon>Gunneridae</taxon>
        <taxon>Pentapetalae</taxon>
        <taxon>rosids</taxon>
        <taxon>malvids</taxon>
        <taxon>Brassicales</taxon>
        <taxon>Brassicaceae</taxon>
        <taxon>Brassiceae</taxon>
        <taxon>Brassica</taxon>
    </lineage>
</organism>
<dbReference type="EMBL" id="QGKX02000095">
    <property type="protein sequence ID" value="KAF3570672.1"/>
    <property type="molecule type" value="Genomic_DNA"/>
</dbReference>